<dbReference type="Pfam" id="PF05916">
    <property type="entry name" value="Sld5"/>
    <property type="match status" value="1"/>
</dbReference>
<evidence type="ECO:0000256" key="2">
    <source>
        <dbReference type="ARBA" id="ARBA00010565"/>
    </source>
</evidence>
<dbReference type="SUPFAM" id="SSF158573">
    <property type="entry name" value="GINS helical bundle-like"/>
    <property type="match status" value="1"/>
</dbReference>
<keyword evidence="13" id="KW-1185">Reference proteome</keyword>
<dbReference type="PANTHER" id="PTHR12772">
    <property type="entry name" value="DNA REPLICATION COMPLEX GINS PROTEIN PSF2"/>
    <property type="match status" value="1"/>
</dbReference>
<comment type="similarity">
    <text evidence="2">Belongs to the GINS2/PSF2 family.</text>
</comment>
<evidence type="ECO:0000256" key="9">
    <source>
        <dbReference type="SAM" id="MobiDB-lite"/>
    </source>
</evidence>
<evidence type="ECO:0000256" key="3">
    <source>
        <dbReference type="ARBA" id="ARBA00011352"/>
    </source>
</evidence>
<evidence type="ECO:0000259" key="11">
    <source>
        <dbReference type="Pfam" id="PF25005"/>
    </source>
</evidence>
<evidence type="ECO:0000256" key="1">
    <source>
        <dbReference type="ARBA" id="ARBA00004123"/>
    </source>
</evidence>
<dbReference type="Gene3D" id="1.20.58.1020">
    <property type="match status" value="1"/>
</dbReference>
<proteinExistence type="inferred from homology"/>
<dbReference type="RefSeq" id="XP_002550212.1">
    <property type="nucleotide sequence ID" value="XM_002550166.1"/>
</dbReference>
<reference evidence="12 13" key="1">
    <citation type="journal article" date="2009" name="Nature">
        <title>Evolution of pathogenicity and sexual reproduction in eight Candida genomes.</title>
        <authorList>
            <person name="Butler G."/>
            <person name="Rasmussen M.D."/>
            <person name="Lin M.F."/>
            <person name="Santos M.A."/>
            <person name="Sakthikumar S."/>
            <person name="Munro C.A."/>
            <person name="Rheinbay E."/>
            <person name="Grabherr M."/>
            <person name="Forche A."/>
            <person name="Reedy J.L."/>
            <person name="Agrafioti I."/>
            <person name="Arnaud M.B."/>
            <person name="Bates S."/>
            <person name="Brown A.J."/>
            <person name="Brunke S."/>
            <person name="Costanzo M.C."/>
            <person name="Fitzpatrick D.A."/>
            <person name="de Groot P.W."/>
            <person name="Harris D."/>
            <person name="Hoyer L.L."/>
            <person name="Hube B."/>
            <person name="Klis F.M."/>
            <person name="Kodira C."/>
            <person name="Lennard N."/>
            <person name="Logue M.E."/>
            <person name="Martin R."/>
            <person name="Neiman A.M."/>
            <person name="Nikolaou E."/>
            <person name="Quail M.A."/>
            <person name="Quinn J."/>
            <person name="Santos M.C."/>
            <person name="Schmitzberger F.F."/>
            <person name="Sherlock G."/>
            <person name="Shah P."/>
            <person name="Silverstein K.A."/>
            <person name="Skrzypek M.S."/>
            <person name="Soll D."/>
            <person name="Staggs R."/>
            <person name="Stansfield I."/>
            <person name="Stumpf M.P."/>
            <person name="Sudbery P.E."/>
            <person name="Srikantha T."/>
            <person name="Zeng Q."/>
            <person name="Berman J."/>
            <person name="Berriman M."/>
            <person name="Heitman J."/>
            <person name="Gow N.A."/>
            <person name="Lorenz M.C."/>
            <person name="Birren B.W."/>
            <person name="Kellis M."/>
            <person name="Cuomo C.A."/>
        </authorList>
    </citation>
    <scope>NUCLEOTIDE SEQUENCE [LARGE SCALE GENOMIC DNA]</scope>
    <source>
        <strain evidence="13">ATCC MYA-3404 / T1</strain>
    </source>
</reference>
<evidence type="ECO:0000256" key="5">
    <source>
        <dbReference type="ARBA" id="ARBA00015139"/>
    </source>
</evidence>
<feature type="domain" description="DNA replication complex GINS protein PSF2 N-terminal" evidence="11">
    <location>
        <begin position="76"/>
        <end position="134"/>
    </location>
</feature>
<keyword evidence="6" id="KW-0235">DNA replication</keyword>
<accession>C5MEL7</accession>
<comment type="subunit">
    <text evidence="3">Component of the GINS complex which is a heterotetramer of SLD5, PSF1, PSF2 and PSF3.</text>
</comment>
<dbReference type="Gene3D" id="3.40.5.50">
    <property type="match status" value="1"/>
</dbReference>
<dbReference type="GO" id="GO:0000727">
    <property type="term" value="P:double-strand break repair via break-induced replication"/>
    <property type="evidence" value="ECO:0007669"/>
    <property type="project" value="EnsemblFungi"/>
</dbReference>
<dbReference type="GO" id="GO:0043596">
    <property type="term" value="C:nuclear replication fork"/>
    <property type="evidence" value="ECO:0007669"/>
    <property type="project" value="EnsemblFungi"/>
</dbReference>
<feature type="region of interest" description="Disordered" evidence="9">
    <location>
        <begin position="245"/>
        <end position="265"/>
    </location>
</feature>
<evidence type="ECO:0000313" key="12">
    <source>
        <dbReference type="EMBL" id="EER31727.1"/>
    </source>
</evidence>
<dbReference type="VEuPathDB" id="FungiDB:CTRG_04510"/>
<dbReference type="GO" id="GO:0007059">
    <property type="term" value="P:chromosome segregation"/>
    <property type="evidence" value="ECO:0007669"/>
    <property type="project" value="UniProtKB-KW"/>
</dbReference>
<dbReference type="InterPro" id="IPR007257">
    <property type="entry name" value="GINS_Psf2"/>
</dbReference>
<organism evidence="12 13">
    <name type="scientific">Candida tropicalis (strain ATCC MYA-3404 / T1)</name>
    <name type="common">Yeast</name>
    <dbReference type="NCBI Taxonomy" id="294747"/>
    <lineage>
        <taxon>Eukaryota</taxon>
        <taxon>Fungi</taxon>
        <taxon>Dikarya</taxon>
        <taxon>Ascomycota</taxon>
        <taxon>Saccharomycotina</taxon>
        <taxon>Pichiomycetes</taxon>
        <taxon>Debaryomycetaceae</taxon>
        <taxon>Candida/Lodderomyces clade</taxon>
        <taxon>Candida</taxon>
    </lineage>
</organism>
<dbReference type="GO" id="GO:0000811">
    <property type="term" value="C:GINS complex"/>
    <property type="evidence" value="ECO:0007669"/>
    <property type="project" value="EnsemblFungi"/>
</dbReference>
<dbReference type="InterPro" id="IPR036224">
    <property type="entry name" value="GINS_bundle-like_dom_sf"/>
</dbReference>
<dbReference type="CDD" id="cd11712">
    <property type="entry name" value="GINS_A_psf2"/>
    <property type="match status" value="1"/>
</dbReference>
<dbReference type="InterPro" id="IPR021151">
    <property type="entry name" value="GINS_A"/>
</dbReference>
<name>C5MEL7_CANTT</name>
<dbReference type="CDD" id="cd21694">
    <property type="entry name" value="GINS_B_Psf2"/>
    <property type="match status" value="1"/>
</dbReference>
<feature type="domain" description="GINS subunit" evidence="10">
    <location>
        <begin position="138"/>
        <end position="241"/>
    </location>
</feature>
<dbReference type="Proteomes" id="UP000002037">
    <property type="component" value="Unassembled WGS sequence"/>
</dbReference>
<feature type="compositionally biased region" description="Acidic residues" evidence="9">
    <location>
        <begin position="253"/>
        <end position="265"/>
    </location>
</feature>
<dbReference type="Pfam" id="PF25005">
    <property type="entry name" value="PSF2_N"/>
    <property type="match status" value="1"/>
</dbReference>
<dbReference type="PANTHER" id="PTHR12772:SF0">
    <property type="entry name" value="DNA REPLICATION COMPLEX GINS PROTEIN PSF2"/>
    <property type="match status" value="1"/>
</dbReference>
<dbReference type="KEGG" id="ctp:CTRG_04510"/>
<evidence type="ECO:0000256" key="7">
    <source>
        <dbReference type="ARBA" id="ARBA00022829"/>
    </source>
</evidence>
<dbReference type="STRING" id="294747.C5MEL7"/>
<keyword evidence="7" id="KW-0159">Chromosome partition</keyword>
<protein>
    <recommendedName>
        <fullName evidence="5">DNA replication complex GINS protein PSF2</fullName>
    </recommendedName>
    <alternativeName>
        <fullName evidence="4">DNA replication complex GINS protein psf2</fullName>
    </alternativeName>
</protein>
<evidence type="ECO:0000313" key="13">
    <source>
        <dbReference type="Proteomes" id="UP000002037"/>
    </source>
</evidence>
<dbReference type="InterPro" id="IPR056784">
    <property type="entry name" value="PSF2_N"/>
</dbReference>
<evidence type="ECO:0000256" key="6">
    <source>
        <dbReference type="ARBA" id="ARBA00022705"/>
    </source>
</evidence>
<dbReference type="OrthoDB" id="1938138at2759"/>
<comment type="subcellular location">
    <subcellularLocation>
        <location evidence="1">Nucleus</location>
    </subcellularLocation>
</comment>
<dbReference type="GO" id="GO:0071162">
    <property type="term" value="C:CMG complex"/>
    <property type="evidence" value="ECO:0007669"/>
    <property type="project" value="EnsemblFungi"/>
</dbReference>
<evidence type="ECO:0000256" key="4">
    <source>
        <dbReference type="ARBA" id="ARBA00013969"/>
    </source>
</evidence>
<keyword evidence="8" id="KW-0539">Nucleus</keyword>
<dbReference type="FunFam" id="1.20.58.1020:FF:000001">
    <property type="entry name" value="DNA replication complex GINS protein PSF2"/>
    <property type="match status" value="1"/>
</dbReference>
<evidence type="ECO:0000256" key="8">
    <source>
        <dbReference type="ARBA" id="ARBA00023242"/>
    </source>
</evidence>
<dbReference type="FunFam" id="3.40.5.50:FF:000001">
    <property type="entry name" value="DNA replication complex GINS protein PSF2"/>
    <property type="match status" value="1"/>
</dbReference>
<gene>
    <name evidence="12" type="ORF">CTRG_04510</name>
</gene>
<dbReference type="EMBL" id="GG692400">
    <property type="protein sequence ID" value="EER31727.1"/>
    <property type="molecule type" value="Genomic_DNA"/>
</dbReference>
<dbReference type="GO" id="GO:0006261">
    <property type="term" value="P:DNA-templated DNA replication"/>
    <property type="evidence" value="ECO:0007669"/>
    <property type="project" value="EnsemblFungi"/>
</dbReference>
<sequence length="265" mass="30967">MYNYNFCFEIQRSKHVLVVFMLSAIKPTTRIERSGEKKKKKKKIEKNNQDCLVNVIASRDINDMVLPSSLQGNFPPSEITFFAENELITVLPRYSIKKIDLIGTRIPNLRAMRREQVPLWVALILKSQDKCSIVPPKWLNVAFLKEKYDDEVRKPLQFSDLPWNWLEVSKILLDKASDDLSDPVDQLRSVIQDLREVRLVKTKKGFKELNESNIQLNGLSLLEINEIRPFVIPVMNKLRRLHETTQSNYSQAQDEEMEDVSDEEY</sequence>
<dbReference type="HOGENOM" id="CLU_078274_1_1_1"/>
<dbReference type="AlphaFoldDB" id="C5MEL7"/>
<dbReference type="eggNOG" id="KOG4071">
    <property type="taxonomic scope" value="Eukaryota"/>
</dbReference>
<dbReference type="GeneID" id="8299879"/>
<evidence type="ECO:0000259" key="10">
    <source>
        <dbReference type="Pfam" id="PF05916"/>
    </source>
</evidence>
<dbReference type="SUPFAM" id="SSF160059">
    <property type="entry name" value="PriA/YqbF domain"/>
    <property type="match status" value="1"/>
</dbReference>